<organism evidence="1 2">
    <name type="scientific">Psychrilyobacter piezotolerans</name>
    <dbReference type="NCBI Taxonomy" id="2293438"/>
    <lineage>
        <taxon>Bacteria</taxon>
        <taxon>Fusobacteriati</taxon>
        <taxon>Fusobacteriota</taxon>
        <taxon>Fusobacteriia</taxon>
        <taxon>Fusobacteriales</taxon>
        <taxon>Fusobacteriaceae</taxon>
        <taxon>Psychrilyobacter</taxon>
    </lineage>
</organism>
<dbReference type="InterPro" id="IPR050275">
    <property type="entry name" value="PGM_Phosphatase"/>
</dbReference>
<evidence type="ECO:0000313" key="2">
    <source>
        <dbReference type="Proteomes" id="UP000263486"/>
    </source>
</evidence>
<name>A0ABX9KKB6_9FUSO</name>
<keyword evidence="2" id="KW-1185">Reference proteome</keyword>
<dbReference type="InterPro" id="IPR029033">
    <property type="entry name" value="His_PPase_superfam"/>
</dbReference>
<dbReference type="EMBL" id="QUAJ01000003">
    <property type="protein sequence ID" value="REI42685.1"/>
    <property type="molecule type" value="Genomic_DNA"/>
</dbReference>
<dbReference type="Pfam" id="PF00300">
    <property type="entry name" value="His_Phos_1"/>
    <property type="match status" value="1"/>
</dbReference>
<dbReference type="Proteomes" id="UP000263486">
    <property type="component" value="Unassembled WGS sequence"/>
</dbReference>
<dbReference type="InterPro" id="IPR001345">
    <property type="entry name" value="PG/BPGM_mutase_AS"/>
</dbReference>
<evidence type="ECO:0000313" key="1">
    <source>
        <dbReference type="EMBL" id="REI42685.1"/>
    </source>
</evidence>
<dbReference type="RefSeq" id="WP_114641308.1">
    <property type="nucleotide sequence ID" value="NZ_JAACIO010000003.1"/>
</dbReference>
<dbReference type="CDD" id="cd07067">
    <property type="entry name" value="HP_PGM_like"/>
    <property type="match status" value="1"/>
</dbReference>
<proteinExistence type="predicted"/>
<protein>
    <submittedName>
        <fullName evidence="1">Histidine phosphatase family protein</fullName>
    </submittedName>
</protein>
<dbReference type="Gene3D" id="3.40.50.1240">
    <property type="entry name" value="Phosphoglycerate mutase-like"/>
    <property type="match status" value="1"/>
</dbReference>
<dbReference type="PANTHER" id="PTHR48100:SF59">
    <property type="entry name" value="ADENOSYLCOBALAMIN_ALPHA-RIBAZOLE PHOSPHATASE"/>
    <property type="match status" value="1"/>
</dbReference>
<dbReference type="SMART" id="SM00855">
    <property type="entry name" value="PGAM"/>
    <property type="match status" value="1"/>
</dbReference>
<comment type="caution">
    <text evidence="1">The sequence shown here is derived from an EMBL/GenBank/DDBJ whole genome shotgun (WGS) entry which is preliminary data.</text>
</comment>
<dbReference type="PROSITE" id="PS00175">
    <property type="entry name" value="PG_MUTASE"/>
    <property type="match status" value="1"/>
</dbReference>
<accession>A0ABX9KKB6</accession>
<gene>
    <name evidence="1" type="ORF">DYH56_02665</name>
</gene>
<dbReference type="SUPFAM" id="SSF53254">
    <property type="entry name" value="Phosphoglycerate mutase-like"/>
    <property type="match status" value="1"/>
</dbReference>
<reference evidence="1 2" key="1">
    <citation type="submission" date="2018-08" db="EMBL/GenBank/DDBJ databases">
        <title>Draft genome sequence of Psychrilyobacter sp. strain SD5 isolated from Black Sea water.</title>
        <authorList>
            <person name="Yadav S."/>
            <person name="Villanueva L."/>
            <person name="Damste J.S.S."/>
        </authorList>
    </citation>
    <scope>NUCLEOTIDE SEQUENCE [LARGE SCALE GENOMIC DNA]</scope>
    <source>
        <strain evidence="1 2">SD5</strain>
    </source>
</reference>
<dbReference type="InterPro" id="IPR013078">
    <property type="entry name" value="His_Pase_superF_clade-1"/>
</dbReference>
<dbReference type="PANTHER" id="PTHR48100">
    <property type="entry name" value="BROAD-SPECIFICITY PHOSPHATASE YOR283W-RELATED"/>
    <property type="match status" value="1"/>
</dbReference>
<sequence>MGKLILVRHGESQLNMENIFFGHLDPKLTEKGQSQAQKTKEILSNIDYKEIYSSPLKRAAETAEIINIKKSDLNFVEELKELNFGILEGLTYEEILKKHPEDAVEWKENWQTYDYRTGESVRQLQERCVNFVESLDLSDGNIVAVCHWGVINCILSHYFSGGLNGYWKFAPNYAGIIVIEFTDGYPILKGINIGDVDGII</sequence>